<reference evidence="2" key="2">
    <citation type="submission" date="2018-05" db="EMBL/GenBank/DDBJ databases">
        <title>OmerRS3 (Oryza meridionalis Reference Sequence Version 3).</title>
        <authorList>
            <person name="Zhang J."/>
            <person name="Kudrna D."/>
            <person name="Lee S."/>
            <person name="Talag J."/>
            <person name="Welchert J."/>
            <person name="Wing R.A."/>
        </authorList>
    </citation>
    <scope>NUCLEOTIDE SEQUENCE [LARGE SCALE GENOMIC DNA]</scope>
    <source>
        <strain evidence="2">cv. OR44</strain>
    </source>
</reference>
<reference evidence="2" key="1">
    <citation type="submission" date="2015-04" db="UniProtKB">
        <authorList>
            <consortium name="EnsemblPlants"/>
        </authorList>
    </citation>
    <scope>IDENTIFICATION</scope>
</reference>
<evidence type="ECO:0000256" key="1">
    <source>
        <dbReference type="SAM" id="MobiDB-lite"/>
    </source>
</evidence>
<dbReference type="Proteomes" id="UP000008021">
    <property type="component" value="Chromosome 1"/>
</dbReference>
<evidence type="ECO:0000313" key="2">
    <source>
        <dbReference type="EnsemblPlants" id="OMERI01G35740.1"/>
    </source>
</evidence>
<evidence type="ECO:0000313" key="3">
    <source>
        <dbReference type="Proteomes" id="UP000008021"/>
    </source>
</evidence>
<keyword evidence="3" id="KW-1185">Reference proteome</keyword>
<dbReference type="AlphaFoldDB" id="A0A0E0CAX0"/>
<feature type="region of interest" description="Disordered" evidence="1">
    <location>
        <begin position="1"/>
        <end position="26"/>
    </location>
</feature>
<dbReference type="Gramene" id="OMERI01G35740.1">
    <property type="protein sequence ID" value="OMERI01G35740.1"/>
    <property type="gene ID" value="OMERI01G35740"/>
</dbReference>
<protein>
    <submittedName>
        <fullName evidence="2">Uncharacterized protein</fullName>
    </submittedName>
</protein>
<dbReference type="EnsemblPlants" id="OMERI01G35740.1">
    <property type="protein sequence ID" value="OMERI01G35740.1"/>
    <property type="gene ID" value="OMERI01G35740"/>
</dbReference>
<feature type="compositionally biased region" description="Low complexity" evidence="1">
    <location>
        <begin position="63"/>
        <end position="73"/>
    </location>
</feature>
<organism evidence="2">
    <name type="scientific">Oryza meridionalis</name>
    <dbReference type="NCBI Taxonomy" id="40149"/>
    <lineage>
        <taxon>Eukaryota</taxon>
        <taxon>Viridiplantae</taxon>
        <taxon>Streptophyta</taxon>
        <taxon>Embryophyta</taxon>
        <taxon>Tracheophyta</taxon>
        <taxon>Spermatophyta</taxon>
        <taxon>Magnoliopsida</taxon>
        <taxon>Liliopsida</taxon>
        <taxon>Poales</taxon>
        <taxon>Poaceae</taxon>
        <taxon>BOP clade</taxon>
        <taxon>Oryzoideae</taxon>
        <taxon>Oryzeae</taxon>
        <taxon>Oryzinae</taxon>
        <taxon>Oryza</taxon>
    </lineage>
</organism>
<feature type="region of interest" description="Disordered" evidence="1">
    <location>
        <begin position="54"/>
        <end position="75"/>
    </location>
</feature>
<name>A0A0E0CAX0_9ORYZ</name>
<dbReference type="HOGENOM" id="CLU_2240878_0_0_1"/>
<proteinExistence type="predicted"/>
<sequence length="105" mass="10760">MATCAVEGAQASDLEPPPSPWNAGSADERVNIPMLCSNSSSSPMGKWELTTTKRREASTMRPSQASATQATSSGSIVATPLHRLIAAAAPAVDSPSGPVSSESYV</sequence>
<accession>A0A0E0CAX0</accession>